<dbReference type="PANTHER" id="PTHR48054">
    <property type="entry name" value="RECEPTOR KINASE-LIKE PROTEIN XA21"/>
    <property type="match status" value="1"/>
</dbReference>
<dbReference type="Pfam" id="PF13855">
    <property type="entry name" value="LRR_8"/>
    <property type="match status" value="1"/>
</dbReference>
<organism evidence="7 8">
    <name type="scientific">Quercus suber</name>
    <name type="common">Cork oak</name>
    <dbReference type="NCBI Taxonomy" id="58331"/>
    <lineage>
        <taxon>Eukaryota</taxon>
        <taxon>Viridiplantae</taxon>
        <taxon>Streptophyta</taxon>
        <taxon>Embryophyta</taxon>
        <taxon>Tracheophyta</taxon>
        <taxon>Spermatophyta</taxon>
        <taxon>Magnoliopsida</taxon>
        <taxon>eudicotyledons</taxon>
        <taxon>Gunneridae</taxon>
        <taxon>Pentapetalae</taxon>
        <taxon>rosids</taxon>
        <taxon>fabids</taxon>
        <taxon>Fagales</taxon>
        <taxon>Fagaceae</taxon>
        <taxon>Quercus</taxon>
    </lineage>
</organism>
<comment type="caution">
    <text evidence="7">The sequence shown here is derived from an EMBL/GenBank/DDBJ whole genome shotgun (WGS) entry which is preliminary data.</text>
</comment>
<dbReference type="AlphaFoldDB" id="A0AAW0L8X1"/>
<comment type="subcellular location">
    <subcellularLocation>
        <location evidence="1">Membrane</location>
    </subcellularLocation>
</comment>
<dbReference type="InterPro" id="IPR032675">
    <property type="entry name" value="LRR_dom_sf"/>
</dbReference>
<protein>
    <submittedName>
        <fullName evidence="7">Receptor-like protein kinase 2</fullName>
    </submittedName>
</protein>
<evidence type="ECO:0000256" key="1">
    <source>
        <dbReference type="ARBA" id="ARBA00004370"/>
    </source>
</evidence>
<keyword evidence="2" id="KW-0433">Leucine-rich repeat</keyword>
<dbReference type="SUPFAM" id="SSF52047">
    <property type="entry name" value="RNI-like"/>
    <property type="match status" value="1"/>
</dbReference>
<evidence type="ECO:0000256" key="6">
    <source>
        <dbReference type="ARBA" id="ARBA00023180"/>
    </source>
</evidence>
<evidence type="ECO:0000313" key="8">
    <source>
        <dbReference type="Proteomes" id="UP000237347"/>
    </source>
</evidence>
<dbReference type="FunFam" id="3.80.10.10:FF:000041">
    <property type="entry name" value="LRR receptor-like serine/threonine-protein kinase ERECTA"/>
    <property type="match status" value="1"/>
</dbReference>
<evidence type="ECO:0000256" key="2">
    <source>
        <dbReference type="ARBA" id="ARBA00022614"/>
    </source>
</evidence>
<dbReference type="Proteomes" id="UP000237347">
    <property type="component" value="Unassembled WGS sequence"/>
</dbReference>
<keyword evidence="5" id="KW-0472">Membrane</keyword>
<keyword evidence="4" id="KW-0677">Repeat</keyword>
<evidence type="ECO:0000256" key="5">
    <source>
        <dbReference type="ARBA" id="ARBA00023136"/>
    </source>
</evidence>
<reference evidence="7 8" key="1">
    <citation type="journal article" date="2018" name="Sci. Data">
        <title>The draft genome sequence of cork oak.</title>
        <authorList>
            <person name="Ramos A.M."/>
            <person name="Usie A."/>
            <person name="Barbosa P."/>
            <person name="Barros P.M."/>
            <person name="Capote T."/>
            <person name="Chaves I."/>
            <person name="Simoes F."/>
            <person name="Abreu I."/>
            <person name="Carrasquinho I."/>
            <person name="Faro C."/>
            <person name="Guimaraes J.B."/>
            <person name="Mendonca D."/>
            <person name="Nobrega F."/>
            <person name="Rodrigues L."/>
            <person name="Saibo N.J.M."/>
            <person name="Varela M.C."/>
            <person name="Egas C."/>
            <person name="Matos J."/>
            <person name="Miguel C.M."/>
            <person name="Oliveira M.M."/>
            <person name="Ricardo C.P."/>
            <person name="Goncalves S."/>
        </authorList>
    </citation>
    <scope>NUCLEOTIDE SEQUENCE [LARGE SCALE GENOMIC DNA]</scope>
    <source>
        <strain evidence="8">cv. HL8</strain>
    </source>
</reference>
<dbReference type="Pfam" id="PF00560">
    <property type="entry name" value="LRR_1"/>
    <property type="match status" value="3"/>
</dbReference>
<dbReference type="EMBL" id="PKMF04000143">
    <property type="protein sequence ID" value="KAK7847289.1"/>
    <property type="molecule type" value="Genomic_DNA"/>
</dbReference>
<name>A0AAW0L8X1_QUESU</name>
<keyword evidence="6" id="KW-0325">Glycoprotein</keyword>
<dbReference type="GO" id="GO:0016301">
    <property type="term" value="F:kinase activity"/>
    <property type="evidence" value="ECO:0007669"/>
    <property type="project" value="UniProtKB-KW"/>
</dbReference>
<dbReference type="GO" id="GO:0016020">
    <property type="term" value="C:membrane"/>
    <property type="evidence" value="ECO:0007669"/>
    <property type="project" value="UniProtKB-SubCell"/>
</dbReference>
<evidence type="ECO:0000256" key="4">
    <source>
        <dbReference type="ARBA" id="ARBA00022737"/>
    </source>
</evidence>
<dbReference type="InterPro" id="IPR001611">
    <property type="entry name" value="Leu-rich_rpt"/>
</dbReference>
<sequence>MEINYDAHLNLFLGDEIILGKLENLMYLSLSNASFFGEIPPHLSNLSRLIHLDLHYNRDLYPQNLDWVSSLSSLNFVSDCQLGSLLPSLPFVNFTSLLALDLWNNEFYSSIPQCLFNLSSLKKLDLGLSKLQGTIPYDFVNVRKLEHLDLHGNEKITGQLPSCFGNLCKLKTLYLSGNNFSSNIDGPLLCILITNKLIGKIPDSLGLFGSLRQLSLGYNIFGGSIPASIGKLSSLQLLHLSYKEMNGTIPKSIGQFSELVALLLDNNS</sequence>
<keyword evidence="3" id="KW-0732">Signal</keyword>
<evidence type="ECO:0000256" key="3">
    <source>
        <dbReference type="ARBA" id="ARBA00022729"/>
    </source>
</evidence>
<proteinExistence type="predicted"/>
<evidence type="ECO:0000313" key="7">
    <source>
        <dbReference type="EMBL" id="KAK7847289.1"/>
    </source>
</evidence>
<keyword evidence="8" id="KW-1185">Reference proteome</keyword>
<gene>
    <name evidence="7" type="primary">RCH2_2</name>
    <name evidence="7" type="ORF">CFP56_006766</name>
</gene>
<accession>A0AAW0L8X1</accession>
<dbReference type="InterPro" id="IPR052592">
    <property type="entry name" value="LRR-RLK"/>
</dbReference>
<dbReference type="Gene3D" id="3.80.10.10">
    <property type="entry name" value="Ribonuclease Inhibitor"/>
    <property type="match status" value="3"/>
</dbReference>